<dbReference type="Pfam" id="PF00075">
    <property type="entry name" value="RNase_H"/>
    <property type="match status" value="1"/>
</dbReference>
<dbReference type="InterPro" id="IPR036397">
    <property type="entry name" value="RNaseH_sf"/>
</dbReference>
<proteinExistence type="predicted"/>
<dbReference type="GO" id="GO:0004523">
    <property type="term" value="F:RNA-DNA hybrid ribonuclease activity"/>
    <property type="evidence" value="ECO:0007669"/>
    <property type="project" value="InterPro"/>
</dbReference>
<reference evidence="2" key="1">
    <citation type="journal article" date="2021" name="Proc. Natl. Acad. Sci. U.S.A.">
        <title>A Catalog of Tens of Thousands of Viruses from Human Metagenomes Reveals Hidden Associations with Chronic Diseases.</title>
        <authorList>
            <person name="Tisza M.J."/>
            <person name="Buck C.B."/>
        </authorList>
    </citation>
    <scope>NUCLEOTIDE SEQUENCE</scope>
    <source>
        <strain evidence="2">Ctq9w2</strain>
    </source>
</reference>
<dbReference type="InterPro" id="IPR012337">
    <property type="entry name" value="RNaseH-like_sf"/>
</dbReference>
<evidence type="ECO:0000259" key="1">
    <source>
        <dbReference type="PROSITE" id="PS50879"/>
    </source>
</evidence>
<dbReference type="EMBL" id="BK015530">
    <property type="protein sequence ID" value="DAE11294.1"/>
    <property type="molecule type" value="Genomic_DNA"/>
</dbReference>
<dbReference type="GO" id="GO:0003676">
    <property type="term" value="F:nucleic acid binding"/>
    <property type="evidence" value="ECO:0007669"/>
    <property type="project" value="InterPro"/>
</dbReference>
<name>A0A8S5PW57_9CAUD</name>
<dbReference type="PROSITE" id="PS50879">
    <property type="entry name" value="RNASE_H_1"/>
    <property type="match status" value="1"/>
</dbReference>
<dbReference type="SUPFAM" id="SSF53098">
    <property type="entry name" value="Ribonuclease H-like"/>
    <property type="match status" value="1"/>
</dbReference>
<feature type="domain" description="RNase H type-1" evidence="1">
    <location>
        <begin position="7"/>
        <end position="165"/>
    </location>
</feature>
<evidence type="ECO:0000313" key="2">
    <source>
        <dbReference type="EMBL" id="DAE11294.1"/>
    </source>
</evidence>
<accession>A0A8S5PW57</accession>
<dbReference type="Gene3D" id="3.30.420.10">
    <property type="entry name" value="Ribonuclease H-like superfamily/Ribonuclease H"/>
    <property type="match status" value="1"/>
</dbReference>
<sequence length="165" mass="18902">MENLKVVDIFIGTTLRGSAKGSGRAMYIMRTKRKNGSDYEAAPQIVEYDNTTESESVLRAIRDALQRLHYACTVVIHTECSNVAAAITQHWPEKWQRDGWKSAKGNPVKNAVLWEMLLQDVEDGGHILLAEGEKHEYAEWMRFNMPLKRALKDIFADVSKNWQHE</sequence>
<protein>
    <submittedName>
        <fullName evidence="2">Ribonuclease HI</fullName>
    </submittedName>
</protein>
<organism evidence="2">
    <name type="scientific">Myoviridae sp. ctq9w2</name>
    <dbReference type="NCBI Taxonomy" id="2825177"/>
    <lineage>
        <taxon>Viruses</taxon>
        <taxon>Duplodnaviria</taxon>
        <taxon>Heunggongvirae</taxon>
        <taxon>Uroviricota</taxon>
        <taxon>Caudoviricetes</taxon>
    </lineage>
</organism>
<dbReference type="InterPro" id="IPR002156">
    <property type="entry name" value="RNaseH_domain"/>
</dbReference>